<gene>
    <name evidence="2" type="ORF">OXX778_LOCUS8488</name>
</gene>
<evidence type="ECO:0000313" key="3">
    <source>
        <dbReference type="Proteomes" id="UP000663879"/>
    </source>
</evidence>
<feature type="compositionally biased region" description="Low complexity" evidence="1">
    <location>
        <begin position="45"/>
        <end position="61"/>
    </location>
</feature>
<accession>A0A813VJF8</accession>
<organism evidence="2 3">
    <name type="scientific">Brachionus calyciflorus</name>
    <dbReference type="NCBI Taxonomy" id="104777"/>
    <lineage>
        <taxon>Eukaryota</taxon>
        <taxon>Metazoa</taxon>
        <taxon>Spiralia</taxon>
        <taxon>Gnathifera</taxon>
        <taxon>Rotifera</taxon>
        <taxon>Eurotatoria</taxon>
        <taxon>Monogononta</taxon>
        <taxon>Pseudotrocha</taxon>
        <taxon>Ploima</taxon>
        <taxon>Brachionidae</taxon>
        <taxon>Brachionus</taxon>
    </lineage>
</organism>
<proteinExistence type="predicted"/>
<dbReference type="EMBL" id="CAJNOC010001172">
    <property type="protein sequence ID" value="CAF0841641.1"/>
    <property type="molecule type" value="Genomic_DNA"/>
</dbReference>
<sequence>MAIDSDDSGYLYTLNKSAHDQADSSDCSESSKSFESSNESEIDSESVSSDSSFDQNSSETESLSEDDSKLIHWFKQNISLCHVPCYYSQKANPTFNKKSHPIDYFYELFDIEFFNRIRIASNNYASKKMEKKALKIKL</sequence>
<dbReference type="Proteomes" id="UP000663879">
    <property type="component" value="Unassembled WGS sequence"/>
</dbReference>
<dbReference type="AlphaFoldDB" id="A0A813VJF8"/>
<name>A0A813VJF8_9BILA</name>
<protein>
    <recommendedName>
        <fullName evidence="4">PiggyBac transposable element-derived protein domain-containing protein</fullName>
    </recommendedName>
</protein>
<reference evidence="2" key="1">
    <citation type="submission" date="2021-02" db="EMBL/GenBank/DDBJ databases">
        <authorList>
            <person name="Nowell W R."/>
        </authorList>
    </citation>
    <scope>NUCLEOTIDE SEQUENCE</scope>
    <source>
        <strain evidence="2">Ploen Becks lab</strain>
    </source>
</reference>
<evidence type="ECO:0000313" key="2">
    <source>
        <dbReference type="EMBL" id="CAF0841641.1"/>
    </source>
</evidence>
<evidence type="ECO:0008006" key="4">
    <source>
        <dbReference type="Google" id="ProtNLM"/>
    </source>
</evidence>
<comment type="caution">
    <text evidence="2">The sequence shown here is derived from an EMBL/GenBank/DDBJ whole genome shotgun (WGS) entry which is preliminary data.</text>
</comment>
<feature type="region of interest" description="Disordered" evidence="1">
    <location>
        <begin position="18"/>
        <end position="66"/>
    </location>
</feature>
<keyword evidence="3" id="KW-1185">Reference proteome</keyword>
<evidence type="ECO:0000256" key="1">
    <source>
        <dbReference type="SAM" id="MobiDB-lite"/>
    </source>
</evidence>
<feature type="compositionally biased region" description="Low complexity" evidence="1">
    <location>
        <begin position="24"/>
        <end position="37"/>
    </location>
</feature>